<evidence type="ECO:0000256" key="1">
    <source>
        <dbReference type="SAM" id="MobiDB-lite"/>
    </source>
</evidence>
<dbReference type="AlphaFoldDB" id="A4A007"/>
<comment type="caution">
    <text evidence="2">The sequence shown here is derived from an EMBL/GenBank/DDBJ whole genome shotgun (WGS) entry which is preliminary data.</text>
</comment>
<gene>
    <name evidence="2" type="ORF">DSM3645_27286</name>
</gene>
<dbReference type="eggNOG" id="COG2718">
    <property type="taxonomic scope" value="Bacteria"/>
</dbReference>
<accession>A4A007</accession>
<dbReference type="PANTHER" id="PTHR30510:SF2">
    <property type="entry name" value="UPF0229 PROTEIN YEAH"/>
    <property type="match status" value="1"/>
</dbReference>
<dbReference type="NCBIfam" id="NF003711">
    <property type="entry name" value="PRK05325.2-3"/>
    <property type="match status" value="1"/>
</dbReference>
<sequence>MDWREGALSVSLKIDRDASRFKEIVRGRIRSNLRKYVTHGEMIGRKGKDLVSIPVPQLDTPHFRYGKNEGGVGQGEGKVGDPVGRGSEGDGTGEAGSEPGRHMLEVEVSLDELAAMLGDELELPKIQPKGDANIQQEKHRYDSISNNGPESLRHFRRTFVKALRRQIASGGYSPEDPIIIPIREDTRYRSSSVIQQPEANAAIIYMMDVSGSMTDEQKQIVRTEAFWIDTWLKSQYNGVERRYVIHDAAAKEVDENTFYHTRESGGTRISTAYKTATEIIDRDFPSSQWNIYCFQFSDGDNWGEDNQRCMRMLEEKFLPICNLFCYGQVESPYGSGEYIRSLAGHFGRGHENLILSEIEDRAAIYDSIKSFLGKGK</sequence>
<dbReference type="STRING" id="314230.DSM3645_27286"/>
<evidence type="ECO:0000313" key="3">
    <source>
        <dbReference type="Proteomes" id="UP000004358"/>
    </source>
</evidence>
<dbReference type="SUPFAM" id="SSF53300">
    <property type="entry name" value="vWA-like"/>
    <property type="match status" value="1"/>
</dbReference>
<dbReference type="InterPro" id="IPR006698">
    <property type="entry name" value="UPF0229"/>
</dbReference>
<dbReference type="EMBL" id="AANZ01000026">
    <property type="protein sequence ID" value="EAQ77954.1"/>
    <property type="molecule type" value="Genomic_DNA"/>
</dbReference>
<organism evidence="2 3">
    <name type="scientific">Blastopirellula marina DSM 3645</name>
    <dbReference type="NCBI Taxonomy" id="314230"/>
    <lineage>
        <taxon>Bacteria</taxon>
        <taxon>Pseudomonadati</taxon>
        <taxon>Planctomycetota</taxon>
        <taxon>Planctomycetia</taxon>
        <taxon>Pirellulales</taxon>
        <taxon>Pirellulaceae</taxon>
        <taxon>Blastopirellula</taxon>
    </lineage>
</organism>
<dbReference type="InterPro" id="IPR036465">
    <property type="entry name" value="vWFA_dom_sf"/>
</dbReference>
<feature type="compositionally biased region" description="Gly residues" evidence="1">
    <location>
        <begin position="68"/>
        <end position="77"/>
    </location>
</feature>
<name>A4A007_9BACT</name>
<dbReference type="Proteomes" id="UP000004358">
    <property type="component" value="Unassembled WGS sequence"/>
</dbReference>
<reference evidence="2 3" key="1">
    <citation type="submission" date="2006-02" db="EMBL/GenBank/DDBJ databases">
        <authorList>
            <person name="Amann R."/>
            <person name="Ferriera S."/>
            <person name="Johnson J."/>
            <person name="Kravitz S."/>
            <person name="Halpern A."/>
            <person name="Remington K."/>
            <person name="Beeson K."/>
            <person name="Tran B."/>
            <person name="Rogers Y.-H."/>
            <person name="Friedman R."/>
            <person name="Venter J.C."/>
        </authorList>
    </citation>
    <scope>NUCLEOTIDE SEQUENCE [LARGE SCALE GENOMIC DNA]</scope>
    <source>
        <strain evidence="2 3">DSM 3645</strain>
    </source>
</reference>
<proteinExistence type="predicted"/>
<feature type="region of interest" description="Disordered" evidence="1">
    <location>
        <begin position="65"/>
        <end position="101"/>
    </location>
</feature>
<dbReference type="Pfam" id="PF04285">
    <property type="entry name" value="DUF444"/>
    <property type="match status" value="2"/>
</dbReference>
<dbReference type="HOGENOM" id="CLU_049702_2_0_0"/>
<protein>
    <submittedName>
        <fullName evidence="2">Stress response protein</fullName>
    </submittedName>
</protein>
<evidence type="ECO:0000313" key="2">
    <source>
        <dbReference type="EMBL" id="EAQ77954.1"/>
    </source>
</evidence>
<dbReference type="PANTHER" id="PTHR30510">
    <property type="entry name" value="UPF0229 PROTEIN YEAH"/>
    <property type="match status" value="1"/>
</dbReference>